<dbReference type="InterPro" id="IPR006626">
    <property type="entry name" value="PbH1"/>
</dbReference>
<protein>
    <submittedName>
        <fullName evidence="3">Uncharacterized protein</fullName>
    </submittedName>
</protein>
<dbReference type="SUPFAM" id="SSF69322">
    <property type="entry name" value="Tricorn protease domain 2"/>
    <property type="match status" value="1"/>
</dbReference>
<organism evidence="3 4">
    <name type="scientific">Methanosarcina mazei</name>
    <name type="common">Methanosarcina frisia</name>
    <dbReference type="NCBI Taxonomy" id="2209"/>
    <lineage>
        <taxon>Archaea</taxon>
        <taxon>Methanobacteriati</taxon>
        <taxon>Methanobacteriota</taxon>
        <taxon>Stenosarchaea group</taxon>
        <taxon>Methanomicrobia</taxon>
        <taxon>Methanosarcinales</taxon>
        <taxon>Methanosarcinaceae</taxon>
        <taxon>Methanosarcina</taxon>
    </lineage>
</organism>
<dbReference type="SUPFAM" id="SSF51126">
    <property type="entry name" value="Pectin lyase-like"/>
    <property type="match status" value="1"/>
</dbReference>
<dbReference type="SMART" id="SM00710">
    <property type="entry name" value="PbH1"/>
    <property type="match status" value="9"/>
</dbReference>
<dbReference type="Pfam" id="PF12708">
    <property type="entry name" value="Pect-lyase_RHGA_epim"/>
    <property type="match status" value="1"/>
</dbReference>
<evidence type="ECO:0000313" key="4">
    <source>
        <dbReference type="Proteomes" id="UP000034399"/>
    </source>
</evidence>
<reference evidence="3 4" key="1">
    <citation type="journal article" date="2015" name="ISME J.">
        <title>Genomic and phenotypic differentiation among Methanosarcina mazei populations from Columbia River sediment.</title>
        <authorList>
            <person name="Youngblut N.D."/>
            <person name="Wirth J.S."/>
            <person name="Henriksen J.R."/>
            <person name="Smith M."/>
            <person name="Simon H."/>
            <person name="Metcalf W.W."/>
            <person name="Whitaker R.J."/>
        </authorList>
    </citation>
    <scope>NUCLEOTIDE SEQUENCE [LARGE SCALE GENOMIC DNA]</scope>
    <source>
        <strain evidence="3 4">3.F.A.1A.1</strain>
    </source>
</reference>
<evidence type="ECO:0000259" key="2">
    <source>
        <dbReference type="Pfam" id="PF12708"/>
    </source>
</evidence>
<comment type="caution">
    <text evidence="3">The sequence shown here is derived from an EMBL/GenBank/DDBJ whole genome shotgun (WGS) entry which is preliminary data.</text>
</comment>
<dbReference type="Gene3D" id="2.160.20.10">
    <property type="entry name" value="Single-stranded right-handed beta-helix, Pectin lyase-like"/>
    <property type="match status" value="1"/>
</dbReference>
<gene>
    <name evidence="3" type="ORF">DU52_15520</name>
</gene>
<dbReference type="InterPro" id="IPR024535">
    <property type="entry name" value="RHGA/B-epi-like_pectate_lyase"/>
</dbReference>
<dbReference type="InterPro" id="IPR012334">
    <property type="entry name" value="Pectin_lyas_fold"/>
</dbReference>
<dbReference type="RefSeq" id="WP_048044000.1">
    <property type="nucleotide sequence ID" value="NZ_JJPA01000071.1"/>
</dbReference>
<evidence type="ECO:0000259" key="1">
    <source>
        <dbReference type="Pfam" id="PF08480"/>
    </source>
</evidence>
<dbReference type="Proteomes" id="UP000034399">
    <property type="component" value="Unassembled WGS sequence"/>
</dbReference>
<dbReference type="Pfam" id="PF08480">
    <property type="entry name" value="Disaggr_assoc"/>
    <property type="match status" value="1"/>
</dbReference>
<feature type="domain" description="Rhamnogalacturonase A/B/Epimerase-like pectate lyase" evidence="2">
    <location>
        <begin position="18"/>
        <end position="118"/>
    </location>
</feature>
<dbReference type="EMBL" id="JJPA01000071">
    <property type="protein sequence ID" value="KKG35348.1"/>
    <property type="molecule type" value="Genomic_DNA"/>
</dbReference>
<accession>A0A0F8G868</accession>
<dbReference type="PATRIC" id="fig|2209.61.peg.3343"/>
<name>A0A0F8G868_METMZ</name>
<evidence type="ECO:0000313" key="3">
    <source>
        <dbReference type="EMBL" id="KKG35348.1"/>
    </source>
</evidence>
<feature type="domain" description="Disaggregatase-related" evidence="1">
    <location>
        <begin position="245"/>
        <end position="392"/>
    </location>
</feature>
<proteinExistence type="predicted"/>
<dbReference type="Gene3D" id="2.60.120.260">
    <property type="entry name" value="Galactose-binding domain-like"/>
    <property type="match status" value="1"/>
</dbReference>
<sequence>MATKIIARDGTGDYNCDGTDDSTQIQQALDYAHSNAGTTLYFKAGTYQIDTPLTIHSSTTIIGEVSSTGALLAKLQLKANCNWPNYPLSAASIFVGGAVSTVDISYIEIDGNSANQSYIATLESSRWGKSYHNHFYFINSSHINIHDCYLHHGLNDGLRAIHCDYVYFYNNTCYLLGHEAFFIDGNGYADGCDTAAAHHNTITIRADGALRADDALHVKFYENIITASPSGNPGIQIGDHMGVVDDVEIYNNSITGTIGPGIWLNDLATATNQNDKHVWIHHNDIIGCGLHTGIDYTCGILLRGYNGTIIEYNNIANSRNAGVLVRSASTGTEFNVYIRNNIISDTVPHTTISNIWSGYGAVNLYPTNYNLVLENNTMSGNSSGNFYGCTGTLSTGTSTGDTTTPARVVPSIRLVDEEDRTTTYIAGWSSYVNGYPIKVKEYRVDTDQSISTDKPPGFDGNVYGDFGADGANISLKCFGYGKEDVRGALAAWKQRGRVYLELGGYNPGWQVSGIVRAHTSRISKDSWQDMAAEYDPYSYEINMYCDEPYESSIQGHVRARTLTYSGEQFSEDNTFAGNLVKNASFENWTAQGTSTITFATEDTTGLDDAYKTVCYSPELGLFAAAGPNGIATSSGDGTWTLQTTPSGSWFDICWSPDRGLFVAVAQSGVNQIAYSADGKTWTAATCPAVMGWRSVCWSPELELFVAVAYSGTGNRVMYSETGIDGWTQCASADDSSAWASVCWSPELELFCAVAYSGTARIMTSETGIDGWTAATAPEANSWYSVCWSSKLGMFAAVATTGTNRIMTSTTGTGTWSSAAAPVANLWNAVTWAPELELFIACSYGGSQNCIMTSATGTGTWTSRATPAGADNNWTSVCWAGEADTIMVVGSSGTANRIMSASGFSNVTLDSWTVVNPGQSRSDTEYVEGVYSLKIVGDSVEEFPGLMTQPILFDSEITYIISGRGYVPSNQTGSLKVDIYSDSTVIKEIEFVPDDSGFVYVTTTINFEVAPLDTLIRVYGAGTPNSEPMYLDLVAVQRQSDYEISTSGNSILTTGTVETVPDVSVEAQGVLSSASGETSETVSTPVTITDTYYVYSSLINYKYELETTKTIAAKTGVKIRVDKVALKAGVESSGTTCYSKVEVFFAGTLAGTYYFTSTSYPTNNYTNKSASPNLTSAEGQAVTIKYWIKSSSTSKHAYIRNISYTYSEVSSTTTVAQTTAGISIHNTSDPLTILRLCNKIYPGIKISVNADGTGSIKFLENFSDATYQSVVTSRSGDTYSSTLKRVSLTGSLVWEFDSLNPITGIPHVVMYVNSGVPKLEISTDNNTWYACDSNTLTSYTDSQIAQELDNAANLRLYGKTKFYLRVSPASGTLVISSLYMFSYLITIDSEHPVINPTGAAETFEITMTNDIPCKITMKYHDKHWTV</sequence>
<dbReference type="InterPro" id="IPR013687">
    <property type="entry name" value="Disaggr-rel"/>
</dbReference>
<dbReference type="InterPro" id="IPR011050">
    <property type="entry name" value="Pectin_lyase_fold/virulence"/>
</dbReference>